<dbReference type="HAMAP" id="MF_00735">
    <property type="entry name" value="Methyltr_PrmA"/>
    <property type="match status" value="1"/>
</dbReference>
<dbReference type="EMBL" id="CP002160">
    <property type="protein sequence ID" value="ADL51171.1"/>
    <property type="molecule type" value="Genomic_DNA"/>
</dbReference>
<comment type="similarity">
    <text evidence="1 6">Belongs to the methyltransferase superfamily. PrmA family.</text>
</comment>
<reference evidence="7 8" key="1">
    <citation type="submission" date="2010-08" db="EMBL/GenBank/DDBJ databases">
        <title>Complete sequence of Clostridium cellulovorans 743B.</title>
        <authorList>
            <consortium name="US DOE Joint Genome Institute"/>
            <person name="Lucas S."/>
            <person name="Copeland A."/>
            <person name="Lapidus A."/>
            <person name="Cheng J.-F."/>
            <person name="Bruce D."/>
            <person name="Goodwin L."/>
            <person name="Pitluck S."/>
            <person name="Chertkov O."/>
            <person name="Detter J.C."/>
            <person name="Han C."/>
            <person name="Tapia R."/>
            <person name="Land M."/>
            <person name="Hauser L."/>
            <person name="Chang Y.-J."/>
            <person name="Jeffries C."/>
            <person name="Kyrpides N."/>
            <person name="Ivanova N."/>
            <person name="Mikhailova N."/>
            <person name="Hemme C.L."/>
            <person name="Woyke T."/>
        </authorList>
    </citation>
    <scope>NUCLEOTIDE SEQUENCE [LARGE SCALE GENOMIC DNA]</scope>
    <source>
        <strain evidence="8">ATCC 35296 / DSM 3052 / OCM 3 / 743B</strain>
    </source>
</reference>
<dbReference type="HOGENOM" id="CLU_049382_0_1_9"/>
<evidence type="ECO:0000313" key="8">
    <source>
        <dbReference type="Proteomes" id="UP000002730"/>
    </source>
</evidence>
<dbReference type="GO" id="GO:0005737">
    <property type="term" value="C:cytoplasm"/>
    <property type="evidence" value="ECO:0007669"/>
    <property type="project" value="UniProtKB-SubCell"/>
</dbReference>
<comment type="function">
    <text evidence="6">Methylates ribosomal protein L11.</text>
</comment>
<organism evidence="7 8">
    <name type="scientific">Clostridium cellulovorans (strain ATCC 35296 / DSM 3052 / OCM 3 / 743B)</name>
    <dbReference type="NCBI Taxonomy" id="573061"/>
    <lineage>
        <taxon>Bacteria</taxon>
        <taxon>Bacillati</taxon>
        <taxon>Bacillota</taxon>
        <taxon>Clostridia</taxon>
        <taxon>Eubacteriales</taxon>
        <taxon>Clostridiaceae</taxon>
        <taxon>Clostridium</taxon>
    </lineage>
</organism>
<keyword evidence="5 6" id="KW-0949">S-adenosyl-L-methionine</keyword>
<gene>
    <name evidence="6" type="primary">prmA</name>
    <name evidence="7" type="ordered locus">Clocel_1418</name>
</gene>
<feature type="binding site" evidence="6">
    <location>
        <position position="206"/>
    </location>
    <ligand>
        <name>S-adenosyl-L-methionine</name>
        <dbReference type="ChEBI" id="CHEBI:59789"/>
    </ligand>
</feature>
<protein>
    <recommendedName>
        <fullName evidence="6">Ribosomal protein L11 methyltransferase</fullName>
        <shortName evidence="6">L11 Mtase</shortName>
        <ecNumber evidence="6">2.1.1.-</ecNumber>
    </recommendedName>
</protein>
<accession>D9SW27</accession>
<feature type="binding site" evidence="6">
    <location>
        <position position="163"/>
    </location>
    <ligand>
        <name>S-adenosyl-L-methionine</name>
        <dbReference type="ChEBI" id="CHEBI:59789"/>
    </ligand>
</feature>
<evidence type="ECO:0000256" key="1">
    <source>
        <dbReference type="ARBA" id="ARBA00009741"/>
    </source>
</evidence>
<dbReference type="GO" id="GO:0032259">
    <property type="term" value="P:methylation"/>
    <property type="evidence" value="ECO:0007669"/>
    <property type="project" value="UniProtKB-KW"/>
</dbReference>
<comment type="subcellular location">
    <subcellularLocation>
        <location evidence="6">Cytoplasm</location>
    </subcellularLocation>
</comment>
<evidence type="ECO:0000256" key="3">
    <source>
        <dbReference type="ARBA" id="ARBA00022603"/>
    </source>
</evidence>
<name>D9SW27_CLOC7</name>
<evidence type="ECO:0000256" key="6">
    <source>
        <dbReference type="HAMAP-Rule" id="MF_00735"/>
    </source>
</evidence>
<evidence type="ECO:0000313" key="7">
    <source>
        <dbReference type="EMBL" id="ADL51171.1"/>
    </source>
</evidence>
<sequence length="318" mass="35449">MNSEWIEISIVTTSEAVEPIQGVIYTTDVKGVSVIDSEDLEFKKKHPGDWDYFDENILNIRKGAVIKAYYNSSVDHKEVEEYIRKGIQQVKEYGVNIEPGTIMVNTVNEEDWANNWKKYYKSTKVGARVVIKPQWEEYTPKAHELVVELDPGMAFGTGTHETTRMCIQALERYVDEGKTVFDIGTGSGILAIAAAKLGSKSVIGGDLDPVAVDSANMNIGLNNLGNNIRIFHGDLMQGVAGRADVVVANIIADVIMFLTPQLRDYIVDGGYFISSGIIKDRKDEVVKTLIKNGFEPMEVNNQGEWICIVAKKHEDFPR</sequence>
<dbReference type="InterPro" id="IPR004498">
    <property type="entry name" value="Ribosomal_PrmA_MeTrfase"/>
</dbReference>
<dbReference type="RefSeq" id="WP_013291668.1">
    <property type="nucleotide sequence ID" value="NC_014393.1"/>
</dbReference>
<proteinExistence type="inferred from homology"/>
<dbReference type="KEGG" id="ccb:Clocel_1418"/>
<evidence type="ECO:0000256" key="4">
    <source>
        <dbReference type="ARBA" id="ARBA00022679"/>
    </source>
</evidence>
<dbReference type="EC" id="2.1.1.-" evidence="6"/>
<dbReference type="OrthoDB" id="9785995at2"/>
<feature type="binding site" evidence="6">
    <location>
        <position position="249"/>
    </location>
    <ligand>
        <name>S-adenosyl-L-methionine</name>
        <dbReference type="ChEBI" id="CHEBI:59789"/>
    </ligand>
</feature>
<dbReference type="PANTHER" id="PTHR43648">
    <property type="entry name" value="ELECTRON TRANSFER FLAVOPROTEIN BETA SUBUNIT LYSINE METHYLTRANSFERASE"/>
    <property type="match status" value="1"/>
</dbReference>
<dbReference type="PIRSF" id="PIRSF000401">
    <property type="entry name" value="RPL11_MTase"/>
    <property type="match status" value="1"/>
</dbReference>
<feature type="binding site" evidence="6">
    <location>
        <position position="184"/>
    </location>
    <ligand>
        <name>S-adenosyl-L-methionine</name>
        <dbReference type="ChEBI" id="CHEBI:59789"/>
    </ligand>
</feature>
<evidence type="ECO:0000256" key="2">
    <source>
        <dbReference type="ARBA" id="ARBA00022490"/>
    </source>
</evidence>
<evidence type="ECO:0000256" key="5">
    <source>
        <dbReference type="ARBA" id="ARBA00022691"/>
    </source>
</evidence>
<dbReference type="InterPro" id="IPR029063">
    <property type="entry name" value="SAM-dependent_MTases_sf"/>
</dbReference>
<dbReference type="eggNOG" id="COG2264">
    <property type="taxonomic scope" value="Bacteria"/>
</dbReference>
<keyword evidence="3 6" id="KW-0489">Methyltransferase</keyword>
<dbReference type="PANTHER" id="PTHR43648:SF1">
    <property type="entry name" value="ELECTRON TRANSFER FLAVOPROTEIN BETA SUBUNIT LYSINE METHYLTRANSFERASE"/>
    <property type="match status" value="1"/>
</dbReference>
<dbReference type="Gene3D" id="3.40.50.150">
    <property type="entry name" value="Vaccinia Virus protein VP39"/>
    <property type="match status" value="1"/>
</dbReference>
<dbReference type="Pfam" id="PF06325">
    <property type="entry name" value="PrmA"/>
    <property type="match status" value="1"/>
</dbReference>
<keyword evidence="2 6" id="KW-0963">Cytoplasm</keyword>
<keyword evidence="7" id="KW-0687">Ribonucleoprotein</keyword>
<dbReference type="GO" id="GO:0016279">
    <property type="term" value="F:protein-lysine N-methyltransferase activity"/>
    <property type="evidence" value="ECO:0007669"/>
    <property type="project" value="RHEA"/>
</dbReference>
<comment type="catalytic activity">
    <reaction evidence="6">
        <text>L-lysyl-[protein] + 3 S-adenosyl-L-methionine = N(6),N(6),N(6)-trimethyl-L-lysyl-[protein] + 3 S-adenosyl-L-homocysteine + 3 H(+)</text>
        <dbReference type="Rhea" id="RHEA:54192"/>
        <dbReference type="Rhea" id="RHEA-COMP:9752"/>
        <dbReference type="Rhea" id="RHEA-COMP:13826"/>
        <dbReference type="ChEBI" id="CHEBI:15378"/>
        <dbReference type="ChEBI" id="CHEBI:29969"/>
        <dbReference type="ChEBI" id="CHEBI:57856"/>
        <dbReference type="ChEBI" id="CHEBI:59789"/>
        <dbReference type="ChEBI" id="CHEBI:61961"/>
    </reaction>
</comment>
<keyword evidence="4 6" id="KW-0808">Transferase</keyword>
<dbReference type="CDD" id="cd02440">
    <property type="entry name" value="AdoMet_MTases"/>
    <property type="match status" value="1"/>
</dbReference>
<dbReference type="AlphaFoldDB" id="D9SW27"/>
<dbReference type="InterPro" id="IPR050078">
    <property type="entry name" value="Ribosomal_L11_MeTrfase_PrmA"/>
</dbReference>
<keyword evidence="7" id="KW-0689">Ribosomal protein</keyword>
<dbReference type="Proteomes" id="UP000002730">
    <property type="component" value="Chromosome"/>
</dbReference>
<keyword evidence="8" id="KW-1185">Reference proteome</keyword>
<dbReference type="NCBIfam" id="TIGR00406">
    <property type="entry name" value="prmA"/>
    <property type="match status" value="1"/>
</dbReference>
<dbReference type="STRING" id="573061.Clocel_1418"/>
<dbReference type="SUPFAM" id="SSF53335">
    <property type="entry name" value="S-adenosyl-L-methionine-dependent methyltransferases"/>
    <property type="match status" value="1"/>
</dbReference>
<dbReference type="GO" id="GO:0005840">
    <property type="term" value="C:ribosome"/>
    <property type="evidence" value="ECO:0007669"/>
    <property type="project" value="UniProtKB-KW"/>
</dbReference>